<dbReference type="OrthoDB" id="1666895at2"/>
<dbReference type="GO" id="GO:0009372">
    <property type="term" value="P:quorum sensing"/>
    <property type="evidence" value="ECO:0007669"/>
    <property type="project" value="InterPro"/>
</dbReference>
<dbReference type="CDD" id="cd12869">
    <property type="entry name" value="MqsR"/>
    <property type="match status" value="1"/>
</dbReference>
<dbReference type="InterPro" id="IPR031451">
    <property type="entry name" value="MqsR_toxin"/>
</dbReference>
<name>A0A0U9HN69_9BACT</name>
<evidence type="ECO:0000313" key="1">
    <source>
        <dbReference type="EMBL" id="GAQ94496.1"/>
    </source>
</evidence>
<dbReference type="EMBL" id="BCNO01000001">
    <property type="protein sequence ID" value="GAQ94496.1"/>
    <property type="molecule type" value="Genomic_DNA"/>
</dbReference>
<dbReference type="Pfam" id="PF15723">
    <property type="entry name" value="MqsR_toxin"/>
    <property type="match status" value="1"/>
</dbReference>
<dbReference type="GO" id="GO:0044010">
    <property type="term" value="P:single-species biofilm formation"/>
    <property type="evidence" value="ECO:0007669"/>
    <property type="project" value="InterPro"/>
</dbReference>
<dbReference type="GO" id="GO:0017148">
    <property type="term" value="P:negative regulation of translation"/>
    <property type="evidence" value="ECO:0007669"/>
    <property type="project" value="InterPro"/>
</dbReference>
<dbReference type="Proteomes" id="UP000054976">
    <property type="component" value="Unassembled WGS sequence"/>
</dbReference>
<dbReference type="RefSeq" id="WP_059175943.1">
    <property type="nucleotide sequence ID" value="NZ_BCNO01000001.1"/>
</dbReference>
<dbReference type="AlphaFoldDB" id="A0A0U9HN69"/>
<dbReference type="Gene3D" id="3.30.2310.40">
    <property type="match status" value="1"/>
</dbReference>
<sequence length="115" mass="13653">MATRKKPAPKKKPHYDLCKFKNLFSNPGKRCITNTAFKGAGELGYMDEDEITDVIEKLSNKNFYKSMPSDRFPELWQDVYIFKDDENDIEIYIKIQIFENKAILVQFKEYKKEEI</sequence>
<keyword evidence="2" id="KW-1185">Reference proteome</keyword>
<evidence type="ECO:0000313" key="2">
    <source>
        <dbReference type="Proteomes" id="UP000054976"/>
    </source>
</evidence>
<reference evidence="2" key="1">
    <citation type="submission" date="2016-01" db="EMBL/GenBank/DDBJ databases">
        <title>Draft genome sequence of Thermodesulfovibrio aggregans strain TGE-P1.</title>
        <authorList>
            <person name="Sekiguchi Y."/>
            <person name="Ohashi A."/>
            <person name="Matsuura N."/>
            <person name="Tourlousse M.D."/>
        </authorList>
    </citation>
    <scope>NUCLEOTIDE SEQUENCE [LARGE SCALE GENOMIC DNA]</scope>
    <source>
        <strain evidence="2">TGE-P1</strain>
    </source>
</reference>
<accession>A0A0U9HN69</accession>
<organism evidence="1 2">
    <name type="scientific">Thermodesulfovibrio aggregans</name>
    <dbReference type="NCBI Taxonomy" id="86166"/>
    <lineage>
        <taxon>Bacteria</taxon>
        <taxon>Pseudomonadati</taxon>
        <taxon>Nitrospirota</taxon>
        <taxon>Thermodesulfovibrionia</taxon>
        <taxon>Thermodesulfovibrionales</taxon>
        <taxon>Thermodesulfovibrionaceae</taxon>
        <taxon>Thermodesulfovibrio</taxon>
    </lineage>
</organism>
<protein>
    <submittedName>
        <fullName evidence="1">Motility quorum-sensing regulator</fullName>
    </submittedName>
</protein>
<gene>
    <name evidence="1" type="ORF">TAGGR_1680</name>
</gene>
<dbReference type="InterPro" id="IPR038493">
    <property type="entry name" value="MqsR_sf"/>
</dbReference>
<comment type="caution">
    <text evidence="1">The sequence shown here is derived from an EMBL/GenBank/DDBJ whole genome shotgun (WGS) entry which is preliminary data.</text>
</comment>
<proteinExistence type="predicted"/>